<dbReference type="InterPro" id="IPR011527">
    <property type="entry name" value="ABC1_TM_dom"/>
</dbReference>
<keyword evidence="5 7" id="KW-1133">Transmembrane helix</keyword>
<evidence type="ECO:0000256" key="3">
    <source>
        <dbReference type="ARBA" id="ARBA00022741"/>
    </source>
</evidence>
<dbReference type="Proteomes" id="UP000619479">
    <property type="component" value="Unassembled WGS sequence"/>
</dbReference>
<proteinExistence type="predicted"/>
<dbReference type="PANTHER" id="PTHR24221:SF654">
    <property type="entry name" value="ATP-BINDING CASSETTE SUB-FAMILY B MEMBER 6"/>
    <property type="match status" value="1"/>
</dbReference>
<dbReference type="InterPro" id="IPR036640">
    <property type="entry name" value="ABC1_TM_sf"/>
</dbReference>
<feature type="domain" description="ABC transporter" evidence="8">
    <location>
        <begin position="341"/>
        <end position="573"/>
    </location>
</feature>
<dbReference type="PROSITE" id="PS50893">
    <property type="entry name" value="ABC_TRANSPORTER_2"/>
    <property type="match status" value="1"/>
</dbReference>
<evidence type="ECO:0000259" key="8">
    <source>
        <dbReference type="PROSITE" id="PS50893"/>
    </source>
</evidence>
<dbReference type="GO" id="GO:0016887">
    <property type="term" value="F:ATP hydrolysis activity"/>
    <property type="evidence" value="ECO:0007669"/>
    <property type="project" value="InterPro"/>
</dbReference>
<sequence>MSAELLADLSGIGPRRLIATAVRVSPQLRQGLGLTVVLALLAGAGRIIAPLTVQHVIDSGVAPATVGPAVVTGAAAVVLAGVSSVLLNRRLQGRVEAALAGLRRDGLRRVHDMAAPTADRIPSADLVTRLTGDLDQVTTFLQGGGVQFLTNAAQLLVATGILLVYGWQLALPVLLVTAVLVAVMTRTQRVVARRFDTARRDLSALQSVVAESVVGGPVIRSTGTRARTGAKLDAAVDRSRDSLIATQVPLHANASLGEPAISAMTVIVLLGGVWWGQLSSGQVVAAVFLVTFFVRPLQFVVQSLGEAQNALTGWRRALELVTTPGSVDADGRPLPAGPVGVRLDRVSARYADGPRVLHDVSLRIAPGEHVAVVGRTGSGKSTFAKLLTRRLPPAAGTILLSGIALDELGDLGGRVVIVPQDPFLFDGTIAHNIRLGAPGATDADAARILGQLGLHDWQATLPDGLSTPVGVGGERLSIGERQLVALARTALADPDLVIFDEATSGLDPATDAAVQRALTSLTRGRTTISIAHRLSLAEVADRVLVFDEGRLVQSGPHRALVGQPGPYAALAAAWSDSNNLSS</sequence>
<dbReference type="CDD" id="cd07346">
    <property type="entry name" value="ABC_6TM_exporters"/>
    <property type="match status" value="1"/>
</dbReference>
<gene>
    <name evidence="10" type="ORF">Acy02nite_00520</name>
</gene>
<dbReference type="InterPro" id="IPR027417">
    <property type="entry name" value="P-loop_NTPase"/>
</dbReference>
<evidence type="ECO:0000256" key="5">
    <source>
        <dbReference type="ARBA" id="ARBA00022989"/>
    </source>
</evidence>
<organism evidence="10 11">
    <name type="scientific">Actinoplanes cyaneus</name>
    <dbReference type="NCBI Taxonomy" id="52696"/>
    <lineage>
        <taxon>Bacteria</taxon>
        <taxon>Bacillati</taxon>
        <taxon>Actinomycetota</taxon>
        <taxon>Actinomycetes</taxon>
        <taxon>Micromonosporales</taxon>
        <taxon>Micromonosporaceae</taxon>
        <taxon>Actinoplanes</taxon>
    </lineage>
</organism>
<dbReference type="SUPFAM" id="SSF52540">
    <property type="entry name" value="P-loop containing nucleoside triphosphate hydrolases"/>
    <property type="match status" value="1"/>
</dbReference>
<evidence type="ECO:0000256" key="2">
    <source>
        <dbReference type="ARBA" id="ARBA00022692"/>
    </source>
</evidence>
<dbReference type="PROSITE" id="PS50929">
    <property type="entry name" value="ABC_TM1F"/>
    <property type="match status" value="1"/>
</dbReference>
<evidence type="ECO:0000259" key="9">
    <source>
        <dbReference type="PROSITE" id="PS50929"/>
    </source>
</evidence>
<keyword evidence="2 7" id="KW-0812">Transmembrane</keyword>
<evidence type="ECO:0000256" key="1">
    <source>
        <dbReference type="ARBA" id="ARBA00004651"/>
    </source>
</evidence>
<evidence type="ECO:0000313" key="10">
    <source>
        <dbReference type="EMBL" id="GID62171.1"/>
    </source>
</evidence>
<keyword evidence="11" id="KW-1185">Reference proteome</keyword>
<dbReference type="InterPro" id="IPR003593">
    <property type="entry name" value="AAA+_ATPase"/>
</dbReference>
<dbReference type="InterPro" id="IPR003439">
    <property type="entry name" value="ABC_transporter-like_ATP-bd"/>
</dbReference>
<reference evidence="10" key="1">
    <citation type="submission" date="2021-01" db="EMBL/GenBank/DDBJ databases">
        <title>Whole genome shotgun sequence of Actinoplanes cyaneus NBRC 14990.</title>
        <authorList>
            <person name="Komaki H."/>
            <person name="Tamura T."/>
        </authorList>
    </citation>
    <scope>NUCLEOTIDE SEQUENCE</scope>
    <source>
        <strain evidence="10">NBRC 14990</strain>
    </source>
</reference>
<comment type="subcellular location">
    <subcellularLocation>
        <location evidence="1">Cell membrane</location>
        <topology evidence="1">Multi-pass membrane protein</topology>
    </subcellularLocation>
</comment>
<dbReference type="RefSeq" id="WP_203737283.1">
    <property type="nucleotide sequence ID" value="NZ_BAAAUC010000002.1"/>
</dbReference>
<dbReference type="GO" id="GO:0005524">
    <property type="term" value="F:ATP binding"/>
    <property type="evidence" value="ECO:0007669"/>
    <property type="project" value="UniProtKB-KW"/>
</dbReference>
<feature type="transmembrane region" description="Helical" evidence="7">
    <location>
        <begin position="31"/>
        <end position="49"/>
    </location>
</feature>
<accession>A0A919ID42</accession>
<dbReference type="InterPro" id="IPR039421">
    <property type="entry name" value="Type_1_exporter"/>
</dbReference>
<dbReference type="GO" id="GO:0034040">
    <property type="term" value="F:ATPase-coupled lipid transmembrane transporter activity"/>
    <property type="evidence" value="ECO:0007669"/>
    <property type="project" value="TreeGrafter"/>
</dbReference>
<dbReference type="Gene3D" id="3.40.50.300">
    <property type="entry name" value="P-loop containing nucleotide triphosphate hydrolases"/>
    <property type="match status" value="1"/>
</dbReference>
<evidence type="ECO:0000256" key="4">
    <source>
        <dbReference type="ARBA" id="ARBA00022840"/>
    </source>
</evidence>
<keyword evidence="3" id="KW-0547">Nucleotide-binding</keyword>
<feature type="domain" description="ABC transmembrane type-1" evidence="9">
    <location>
        <begin position="34"/>
        <end position="309"/>
    </location>
</feature>
<evidence type="ECO:0000313" key="11">
    <source>
        <dbReference type="Proteomes" id="UP000619479"/>
    </source>
</evidence>
<dbReference type="PANTHER" id="PTHR24221">
    <property type="entry name" value="ATP-BINDING CASSETTE SUB-FAMILY B"/>
    <property type="match status" value="1"/>
</dbReference>
<dbReference type="Pfam" id="PF00664">
    <property type="entry name" value="ABC_membrane"/>
    <property type="match status" value="1"/>
</dbReference>
<name>A0A919ID42_9ACTN</name>
<dbReference type="Pfam" id="PF00005">
    <property type="entry name" value="ABC_tran"/>
    <property type="match status" value="1"/>
</dbReference>
<feature type="transmembrane region" description="Helical" evidence="7">
    <location>
        <begin position="69"/>
        <end position="87"/>
    </location>
</feature>
<dbReference type="EMBL" id="BOMH01000001">
    <property type="protein sequence ID" value="GID62171.1"/>
    <property type="molecule type" value="Genomic_DNA"/>
</dbReference>
<protein>
    <submittedName>
        <fullName evidence="10">Multidrug ABC transporter ATP-binding protein</fullName>
    </submittedName>
</protein>
<comment type="caution">
    <text evidence="10">The sequence shown here is derived from an EMBL/GenBank/DDBJ whole genome shotgun (WGS) entry which is preliminary data.</text>
</comment>
<dbReference type="AlphaFoldDB" id="A0A919ID42"/>
<dbReference type="GO" id="GO:0005886">
    <property type="term" value="C:plasma membrane"/>
    <property type="evidence" value="ECO:0007669"/>
    <property type="project" value="UniProtKB-SubCell"/>
</dbReference>
<dbReference type="SMART" id="SM00382">
    <property type="entry name" value="AAA"/>
    <property type="match status" value="1"/>
</dbReference>
<dbReference type="Gene3D" id="1.20.1560.10">
    <property type="entry name" value="ABC transporter type 1, transmembrane domain"/>
    <property type="match status" value="1"/>
</dbReference>
<dbReference type="GO" id="GO:0140359">
    <property type="term" value="F:ABC-type transporter activity"/>
    <property type="evidence" value="ECO:0007669"/>
    <property type="project" value="InterPro"/>
</dbReference>
<keyword evidence="6 7" id="KW-0472">Membrane</keyword>
<dbReference type="SUPFAM" id="SSF90123">
    <property type="entry name" value="ABC transporter transmembrane region"/>
    <property type="match status" value="1"/>
</dbReference>
<evidence type="ECO:0000256" key="7">
    <source>
        <dbReference type="SAM" id="Phobius"/>
    </source>
</evidence>
<evidence type="ECO:0000256" key="6">
    <source>
        <dbReference type="ARBA" id="ARBA00023136"/>
    </source>
</evidence>
<keyword evidence="4 10" id="KW-0067">ATP-binding</keyword>